<dbReference type="Proteomes" id="UP001213680">
    <property type="component" value="Chromosome"/>
</dbReference>
<evidence type="ECO:0000313" key="1">
    <source>
        <dbReference type="EMBL" id="WDH76016.1"/>
    </source>
</evidence>
<evidence type="ECO:0000313" key="2">
    <source>
        <dbReference type="Proteomes" id="UP001213680"/>
    </source>
</evidence>
<organism evidence="1 2">
    <name type="scientific">Exiguobacterium marinum</name>
    <dbReference type="NCBI Taxonomy" id="273528"/>
    <lineage>
        <taxon>Bacteria</taxon>
        <taxon>Bacillati</taxon>
        <taxon>Bacillota</taxon>
        <taxon>Bacilli</taxon>
        <taxon>Bacillales</taxon>
        <taxon>Bacillales Family XII. Incertae Sedis</taxon>
        <taxon>Exiguobacterium</taxon>
    </lineage>
</organism>
<name>A0ABY7WYS2_9BACL</name>
<sequence>MHTIEFSNGNEVARVVIISASREQVNLMMDEQRVVTTVTTYLDFGEAFASAFHSLQGTATLHDIDGNAIINVLFSHRGVSLQFHHPLPEKTLQTDQSYMTETMRQIGIWNRL</sequence>
<gene>
    <name evidence="1" type="ORF">PTI97_00340</name>
</gene>
<dbReference type="RefSeq" id="WP_274356880.1">
    <property type="nucleotide sequence ID" value="NZ_CP118099.1"/>
</dbReference>
<reference evidence="1 2" key="1">
    <citation type="submission" date="2023-02" db="EMBL/GenBank/DDBJ databases">
        <title>A bacterium isolated from plastisphere.</title>
        <authorList>
            <person name="Sun Y."/>
        </authorList>
    </citation>
    <scope>NUCLEOTIDE SEQUENCE [LARGE SCALE GENOMIC DNA]</scope>
    <source>
        <strain evidence="2">a-1</strain>
    </source>
</reference>
<accession>A0ABY7WYS2</accession>
<dbReference type="EMBL" id="CP118099">
    <property type="protein sequence ID" value="WDH76016.1"/>
    <property type="molecule type" value="Genomic_DNA"/>
</dbReference>
<keyword evidence="2" id="KW-1185">Reference proteome</keyword>
<proteinExistence type="predicted"/>
<protein>
    <submittedName>
        <fullName evidence="1">Uncharacterized protein</fullName>
    </submittedName>
</protein>